<evidence type="ECO:0000256" key="1">
    <source>
        <dbReference type="ARBA" id="ARBA00004401"/>
    </source>
</evidence>
<evidence type="ECO:0000256" key="8">
    <source>
        <dbReference type="ARBA" id="ARBA00024235"/>
    </source>
</evidence>
<keyword evidence="5 9" id="KW-0472">Membrane</keyword>
<proteinExistence type="inferred from homology"/>
<evidence type="ECO:0000256" key="5">
    <source>
        <dbReference type="ARBA" id="ARBA00023136"/>
    </source>
</evidence>
<evidence type="ECO:0000256" key="2">
    <source>
        <dbReference type="ARBA" id="ARBA00022475"/>
    </source>
</evidence>
<name>A0A373FDY3_COMTE</name>
<evidence type="ECO:0000259" key="10">
    <source>
        <dbReference type="Pfam" id="PF09976"/>
    </source>
</evidence>
<gene>
    <name evidence="11" type="ORF">DZC30_17170</name>
</gene>
<comment type="subcellular location">
    <subcellularLocation>
        <location evidence="1">Cell membrane</location>
        <topology evidence="1">Single-pass type II membrane protein</topology>
    </subcellularLocation>
</comment>
<dbReference type="EMBL" id="QURR01000024">
    <property type="protein sequence ID" value="RGE42354.1"/>
    <property type="molecule type" value="Genomic_DNA"/>
</dbReference>
<dbReference type="PANTHER" id="PTHR38035:SF1">
    <property type="entry name" value="ANCILLARY SECYEG TRANSLOCON SUBUNIT"/>
    <property type="match status" value="1"/>
</dbReference>
<feature type="transmembrane region" description="Helical" evidence="9">
    <location>
        <begin position="20"/>
        <end position="41"/>
    </location>
</feature>
<dbReference type="InterPro" id="IPR026039">
    <property type="entry name" value="YfgM"/>
</dbReference>
<protein>
    <recommendedName>
        <fullName evidence="8">Ancillary SecYEG translocon subunit</fullName>
    </recommendedName>
</protein>
<dbReference type="GO" id="GO:0005886">
    <property type="term" value="C:plasma membrane"/>
    <property type="evidence" value="ECO:0007669"/>
    <property type="project" value="UniProtKB-SubCell"/>
</dbReference>
<evidence type="ECO:0000256" key="7">
    <source>
        <dbReference type="ARBA" id="ARBA00024197"/>
    </source>
</evidence>
<keyword evidence="2" id="KW-1003">Cell membrane</keyword>
<evidence type="ECO:0000256" key="4">
    <source>
        <dbReference type="ARBA" id="ARBA00022989"/>
    </source>
</evidence>
<keyword evidence="4 9" id="KW-1133">Transmembrane helix</keyword>
<keyword evidence="6" id="KW-0143">Chaperone</keyword>
<keyword evidence="12" id="KW-1185">Reference proteome</keyword>
<dbReference type="InterPro" id="IPR018704">
    <property type="entry name" value="SecYEG/CpoB_TPR"/>
</dbReference>
<dbReference type="GO" id="GO:0044877">
    <property type="term" value="F:protein-containing complex binding"/>
    <property type="evidence" value="ECO:0007669"/>
    <property type="project" value="InterPro"/>
</dbReference>
<evidence type="ECO:0000313" key="11">
    <source>
        <dbReference type="EMBL" id="RGE42354.1"/>
    </source>
</evidence>
<evidence type="ECO:0000313" key="12">
    <source>
        <dbReference type="Proteomes" id="UP000261948"/>
    </source>
</evidence>
<comment type="caution">
    <text evidence="11">The sequence shown here is derived from an EMBL/GenBank/DDBJ whole genome shotgun (WGS) entry which is preliminary data.</text>
</comment>
<reference evidence="11 12" key="1">
    <citation type="submission" date="2018-08" db="EMBL/GenBank/DDBJ databases">
        <title>Comamonas testosteroni strain SWCO2.</title>
        <authorList>
            <person name="Jiang N."/>
            <person name="Zhang X.Z."/>
        </authorList>
    </citation>
    <scope>NUCLEOTIDE SEQUENCE [LARGE SCALE GENOMIC DNA]</scope>
    <source>
        <strain evidence="11 12">SWCO2</strain>
    </source>
</reference>
<evidence type="ECO:0000256" key="3">
    <source>
        <dbReference type="ARBA" id="ARBA00022692"/>
    </source>
</evidence>
<dbReference type="InterPro" id="IPR011990">
    <property type="entry name" value="TPR-like_helical_dom_sf"/>
</dbReference>
<evidence type="ECO:0000256" key="6">
    <source>
        <dbReference type="ARBA" id="ARBA00023186"/>
    </source>
</evidence>
<dbReference type="Proteomes" id="UP000261948">
    <property type="component" value="Unassembled WGS sequence"/>
</dbReference>
<organism evidence="11 12">
    <name type="scientific">Comamonas testosteroni</name>
    <name type="common">Pseudomonas testosteroni</name>
    <dbReference type="NCBI Taxonomy" id="285"/>
    <lineage>
        <taxon>Bacteria</taxon>
        <taxon>Pseudomonadati</taxon>
        <taxon>Pseudomonadota</taxon>
        <taxon>Betaproteobacteria</taxon>
        <taxon>Burkholderiales</taxon>
        <taxon>Comamonadaceae</taxon>
        <taxon>Comamonas</taxon>
    </lineage>
</organism>
<accession>A0A373FDY3</accession>
<evidence type="ECO:0000256" key="9">
    <source>
        <dbReference type="SAM" id="Phobius"/>
    </source>
</evidence>
<dbReference type="PIRSF" id="PIRSF006170">
    <property type="entry name" value="YfgM"/>
    <property type="match status" value="1"/>
</dbReference>
<dbReference type="OrthoDB" id="8521102at2"/>
<dbReference type="SUPFAM" id="SSF48452">
    <property type="entry name" value="TPR-like"/>
    <property type="match status" value="1"/>
</dbReference>
<keyword evidence="3 9" id="KW-0812">Transmembrane</keyword>
<comment type="similarity">
    <text evidence="7">Belongs to the YfgM family.</text>
</comment>
<dbReference type="Gene3D" id="1.25.40.10">
    <property type="entry name" value="Tetratricopeptide repeat domain"/>
    <property type="match status" value="1"/>
</dbReference>
<dbReference type="Pfam" id="PF09976">
    <property type="entry name" value="TPR_21"/>
    <property type="match status" value="1"/>
</dbReference>
<dbReference type="PANTHER" id="PTHR38035">
    <property type="entry name" value="UPF0070 PROTEIN YFGM"/>
    <property type="match status" value="1"/>
</dbReference>
<sequence length="225" mass="24705">MANHFDLEEQEQLDQLKHFWNSWGTLITSLLVVVFACLAGWNGWQYWQKRQAVQAAGLEFAVDQALTAKDQARADQAFAELKDKFGGTAQASQTALLLAKAHVDAGKLDDAKAVLSWVVEKGNDGSKALARLRLSSVLEQQKNFDEGMKVLDASMPESFVGLQADRRGDLLAAQGKPQEAVAQYQAAYKALDKDLDYRHLVEFKLNALGAAPETVALVKTTPSEN</sequence>
<dbReference type="AlphaFoldDB" id="A0A373FDY3"/>
<feature type="domain" description="Ancillary SecYEG translocon subunit/Cell division coordinator CpoB TPR" evidence="10">
    <location>
        <begin position="17"/>
        <end position="209"/>
    </location>
</feature>